<accession>A0A0G1NBZ5</accession>
<dbReference type="EMBL" id="LCJQ01000006">
    <property type="protein sequence ID" value="KKT81694.1"/>
    <property type="molecule type" value="Genomic_DNA"/>
</dbReference>
<dbReference type="Proteomes" id="UP000034595">
    <property type="component" value="Unassembled WGS sequence"/>
</dbReference>
<evidence type="ECO:0000313" key="2">
    <source>
        <dbReference type="Proteomes" id="UP000034595"/>
    </source>
</evidence>
<dbReference type="AlphaFoldDB" id="A0A0G1NBZ5"/>
<gene>
    <name evidence="1" type="ORF">UW78_C0006G0059</name>
</gene>
<reference evidence="1 2" key="1">
    <citation type="journal article" date="2015" name="Nature">
        <title>rRNA introns, odd ribosomes, and small enigmatic genomes across a large radiation of phyla.</title>
        <authorList>
            <person name="Brown C.T."/>
            <person name="Hug L.A."/>
            <person name="Thomas B.C."/>
            <person name="Sharon I."/>
            <person name="Castelle C.J."/>
            <person name="Singh A."/>
            <person name="Wilkins M.J."/>
            <person name="Williams K.H."/>
            <person name="Banfield J.F."/>
        </authorList>
    </citation>
    <scope>NUCLEOTIDE SEQUENCE [LARGE SCALE GENOMIC DNA]</scope>
</reference>
<sequence>MKRLNVRFTVVSTNGMKYFVSIKEGGRPISLSNFPPFFELVGSKISITTSKFFGDKPLSCSIVARELPQIPRDPIVRSCFNERIAGTFWSHSTIEATCFDEGDSLCVKVSEKSGIVTYEELRTFLSLKHYIMTDAPFVRTHSTFAKKMKERGKKSITERDVLEHFEFPEVLYFPW</sequence>
<proteinExistence type="predicted"/>
<comment type="caution">
    <text evidence="1">The sequence shown here is derived from an EMBL/GenBank/DDBJ whole genome shotgun (WGS) entry which is preliminary data.</text>
</comment>
<evidence type="ECO:0000313" key="1">
    <source>
        <dbReference type="EMBL" id="KKT81694.1"/>
    </source>
</evidence>
<organism evidence="1 2">
    <name type="scientific">Candidatus Azambacteria bacterium GW2011_GWA1_44_9</name>
    <dbReference type="NCBI Taxonomy" id="1618610"/>
    <lineage>
        <taxon>Bacteria</taxon>
        <taxon>Candidatus Azamiibacteriota</taxon>
    </lineage>
</organism>
<protein>
    <submittedName>
        <fullName evidence="1">Uncharacterized protein</fullName>
    </submittedName>
</protein>
<name>A0A0G1NBZ5_9BACT</name>